<dbReference type="Proteomes" id="UP001157133">
    <property type="component" value="Unassembled WGS sequence"/>
</dbReference>
<evidence type="ECO:0000313" key="13">
    <source>
        <dbReference type="Proteomes" id="UP001157133"/>
    </source>
</evidence>
<dbReference type="EMBL" id="BSSU01000004">
    <property type="protein sequence ID" value="GLX81558.1"/>
    <property type="molecule type" value="Genomic_DNA"/>
</dbReference>
<evidence type="ECO:0000313" key="12">
    <source>
        <dbReference type="EMBL" id="GLX81558.1"/>
    </source>
</evidence>
<dbReference type="RefSeq" id="WP_284206890.1">
    <property type="nucleotide sequence ID" value="NZ_BSSU01000004.1"/>
</dbReference>
<sequence length="147" mass="16934">MIKVQQQDFDQAHEYQTLLNNTDADGAIVTFVGKVRNHNLGQNVKGLHLEHYPEMTQKALMDIVQQAKTRWNLGNVTVIHRIGDLLIGEQIVFIGVTSAHRKNAFEACEFIIDYLKVSAPFWKKELTDNGEKWLEARKSDEQQVTKW</sequence>
<proteinExistence type="inferred from homology"/>
<name>A0ABQ6H039_9GAMM</name>
<comment type="similarity">
    <text evidence="2">Belongs to the MoaE family.</text>
</comment>
<evidence type="ECO:0000256" key="3">
    <source>
        <dbReference type="ARBA" id="ARBA00011950"/>
    </source>
</evidence>
<protein>
    <recommendedName>
        <fullName evidence="4">Molybdopterin synthase catalytic subunit</fullName>
        <ecNumber evidence="3">2.8.1.12</ecNumber>
    </recommendedName>
    <alternativeName>
        <fullName evidence="9">MPT synthase subunit 2</fullName>
    </alternativeName>
    <alternativeName>
        <fullName evidence="7">Molybdenum cofactor biosynthesis protein E</fullName>
    </alternativeName>
    <alternativeName>
        <fullName evidence="8">Molybdopterin-converting factor large subunit</fullName>
    </alternativeName>
    <alternativeName>
        <fullName evidence="10">Molybdopterin-converting factor subunit 2</fullName>
    </alternativeName>
</protein>
<keyword evidence="13" id="KW-1185">Reference proteome</keyword>
<evidence type="ECO:0000256" key="8">
    <source>
        <dbReference type="ARBA" id="ARBA00030407"/>
    </source>
</evidence>
<dbReference type="CDD" id="cd00756">
    <property type="entry name" value="MoaE"/>
    <property type="match status" value="1"/>
</dbReference>
<dbReference type="Gene3D" id="3.90.1170.40">
    <property type="entry name" value="Molybdopterin biosynthesis MoaE subunit"/>
    <property type="match status" value="1"/>
</dbReference>
<dbReference type="SUPFAM" id="SSF54690">
    <property type="entry name" value="Molybdopterin synthase subunit MoaE"/>
    <property type="match status" value="1"/>
</dbReference>
<comment type="pathway">
    <text evidence="1">Cofactor biosynthesis; molybdopterin biosynthesis.</text>
</comment>
<evidence type="ECO:0000256" key="1">
    <source>
        <dbReference type="ARBA" id="ARBA00005046"/>
    </source>
</evidence>
<gene>
    <name evidence="12" type="primary">moaE</name>
    <name evidence="12" type="ORF">theurythT_10100</name>
</gene>
<dbReference type="InterPro" id="IPR003448">
    <property type="entry name" value="Mopterin_biosynth_MoaE"/>
</dbReference>
<dbReference type="PANTHER" id="PTHR23404">
    <property type="entry name" value="MOLYBDOPTERIN SYNTHASE RELATED"/>
    <property type="match status" value="1"/>
</dbReference>
<dbReference type="NCBIfam" id="NF007959">
    <property type="entry name" value="PRK10678.1"/>
    <property type="match status" value="1"/>
</dbReference>
<evidence type="ECO:0000256" key="2">
    <source>
        <dbReference type="ARBA" id="ARBA00005426"/>
    </source>
</evidence>
<evidence type="ECO:0000256" key="4">
    <source>
        <dbReference type="ARBA" id="ARBA00013858"/>
    </source>
</evidence>
<evidence type="ECO:0000256" key="9">
    <source>
        <dbReference type="ARBA" id="ARBA00030781"/>
    </source>
</evidence>
<accession>A0ABQ6H039</accession>
<dbReference type="EC" id="2.8.1.12" evidence="3"/>
<comment type="subunit">
    <text evidence="6">Heterotetramer of 2 MoaD subunits and 2 MoaE subunits. Also stable as homodimer. The enzyme changes between these two forms during catalysis.</text>
</comment>
<evidence type="ECO:0000256" key="5">
    <source>
        <dbReference type="ARBA" id="ARBA00023150"/>
    </source>
</evidence>
<comment type="caution">
    <text evidence="12">The sequence shown here is derived from an EMBL/GenBank/DDBJ whole genome shotgun (WGS) entry which is preliminary data.</text>
</comment>
<evidence type="ECO:0000256" key="11">
    <source>
        <dbReference type="ARBA" id="ARBA00049878"/>
    </source>
</evidence>
<dbReference type="InterPro" id="IPR036563">
    <property type="entry name" value="MoaE_sf"/>
</dbReference>
<dbReference type="Pfam" id="PF02391">
    <property type="entry name" value="MoaE"/>
    <property type="match status" value="1"/>
</dbReference>
<evidence type="ECO:0000256" key="6">
    <source>
        <dbReference type="ARBA" id="ARBA00026066"/>
    </source>
</evidence>
<reference evidence="12 13" key="1">
    <citation type="submission" date="2023-03" db="EMBL/GenBank/DDBJ databases">
        <title>Draft genome sequence of Thalassotalea eurytherma JCM 18482T.</title>
        <authorList>
            <person name="Sawabe T."/>
        </authorList>
    </citation>
    <scope>NUCLEOTIDE SEQUENCE [LARGE SCALE GENOMIC DNA]</scope>
    <source>
        <strain evidence="12 13">JCM 18482</strain>
    </source>
</reference>
<evidence type="ECO:0000256" key="7">
    <source>
        <dbReference type="ARBA" id="ARBA00029745"/>
    </source>
</evidence>
<keyword evidence="5" id="KW-0501">Molybdenum cofactor biosynthesis</keyword>
<comment type="catalytic activity">
    <reaction evidence="11">
        <text>2 [molybdopterin-synthase sulfur-carrier protein]-C-terminal-Gly-aminoethanethioate + cyclic pyranopterin phosphate + H2O = molybdopterin + 2 [molybdopterin-synthase sulfur-carrier protein]-C-terminal Gly-Gly + 2 H(+)</text>
        <dbReference type="Rhea" id="RHEA:26333"/>
        <dbReference type="Rhea" id="RHEA-COMP:12202"/>
        <dbReference type="Rhea" id="RHEA-COMP:19907"/>
        <dbReference type="ChEBI" id="CHEBI:15377"/>
        <dbReference type="ChEBI" id="CHEBI:15378"/>
        <dbReference type="ChEBI" id="CHEBI:58698"/>
        <dbReference type="ChEBI" id="CHEBI:59648"/>
        <dbReference type="ChEBI" id="CHEBI:90778"/>
        <dbReference type="ChEBI" id="CHEBI:232372"/>
        <dbReference type="EC" id="2.8.1.12"/>
    </reaction>
</comment>
<organism evidence="12 13">
    <name type="scientific">Thalassotalea eurytherma</name>
    <dbReference type="NCBI Taxonomy" id="1144278"/>
    <lineage>
        <taxon>Bacteria</taxon>
        <taxon>Pseudomonadati</taxon>
        <taxon>Pseudomonadota</taxon>
        <taxon>Gammaproteobacteria</taxon>
        <taxon>Alteromonadales</taxon>
        <taxon>Colwelliaceae</taxon>
        <taxon>Thalassotalea</taxon>
    </lineage>
</organism>
<evidence type="ECO:0000256" key="10">
    <source>
        <dbReference type="ARBA" id="ARBA00032474"/>
    </source>
</evidence>